<dbReference type="InterPro" id="IPR001647">
    <property type="entry name" value="HTH_TetR"/>
</dbReference>
<dbReference type="SUPFAM" id="SSF46689">
    <property type="entry name" value="Homeodomain-like"/>
    <property type="match status" value="1"/>
</dbReference>
<evidence type="ECO:0000313" key="7">
    <source>
        <dbReference type="Proteomes" id="UP001205311"/>
    </source>
</evidence>
<dbReference type="PANTHER" id="PTHR30055:SF151">
    <property type="entry name" value="TRANSCRIPTIONAL REGULATORY PROTEIN"/>
    <property type="match status" value="1"/>
</dbReference>
<reference evidence="6 7" key="1">
    <citation type="submission" date="2022-06" db="EMBL/GenBank/DDBJ databases">
        <title>Genomic Encyclopedia of Archaeal and Bacterial Type Strains, Phase II (KMG-II): from individual species to whole genera.</title>
        <authorList>
            <person name="Goeker M."/>
        </authorList>
    </citation>
    <scope>NUCLEOTIDE SEQUENCE [LARGE SCALE GENOMIC DNA]</scope>
    <source>
        <strain evidence="6 7">DSM 40477</strain>
    </source>
</reference>
<dbReference type="Proteomes" id="UP001205311">
    <property type="component" value="Unassembled WGS sequence"/>
</dbReference>
<evidence type="ECO:0000256" key="4">
    <source>
        <dbReference type="PROSITE-ProRule" id="PRU00335"/>
    </source>
</evidence>
<dbReference type="RefSeq" id="WP_253668705.1">
    <property type="nucleotide sequence ID" value="NZ_JAMTCP010000005.1"/>
</dbReference>
<keyword evidence="7" id="KW-1185">Reference proteome</keyword>
<feature type="DNA-binding region" description="H-T-H motif" evidence="4">
    <location>
        <begin position="36"/>
        <end position="55"/>
    </location>
</feature>
<dbReference type="InterPro" id="IPR004111">
    <property type="entry name" value="Repressor_TetR_C"/>
</dbReference>
<accession>A0ABT1HQH3</accession>
<dbReference type="InterPro" id="IPR036271">
    <property type="entry name" value="Tet_transcr_reg_TetR-rel_C_sf"/>
</dbReference>
<proteinExistence type="predicted"/>
<dbReference type="Gene3D" id="1.10.10.60">
    <property type="entry name" value="Homeodomain-like"/>
    <property type="match status" value="1"/>
</dbReference>
<dbReference type="PROSITE" id="PS50977">
    <property type="entry name" value="HTH_TETR_2"/>
    <property type="match status" value="1"/>
</dbReference>
<evidence type="ECO:0000256" key="2">
    <source>
        <dbReference type="ARBA" id="ARBA00023125"/>
    </source>
</evidence>
<dbReference type="InterPro" id="IPR050109">
    <property type="entry name" value="HTH-type_TetR-like_transc_reg"/>
</dbReference>
<dbReference type="SUPFAM" id="SSF48498">
    <property type="entry name" value="Tetracyclin repressor-like, C-terminal domain"/>
    <property type="match status" value="1"/>
</dbReference>
<dbReference type="PRINTS" id="PR00455">
    <property type="entry name" value="HTHTETR"/>
</dbReference>
<keyword evidence="1" id="KW-0805">Transcription regulation</keyword>
<sequence length="218" mass="24331">MSTRSSTPGRQRGLSRRRIVALAHEIIAREGVEALSMRRLAREVGTTPMALYHHVRDKDELLALVMEAVAEDLPRPPLPEDPRERLVAVCELMREAFLQHPWVVAILARGRLVGPSAVWMTEEILGSLVACGMTVEEAFTAHRTIWNFTAGDVMVTAALRTEPEDRSPTHFVESQVARQGAETLPHLGALVGRSRELEARYTYRAGLEQVLDGVLPRR</sequence>
<dbReference type="EMBL" id="JAMTCP010000005">
    <property type="protein sequence ID" value="MCP2257759.1"/>
    <property type="molecule type" value="Genomic_DNA"/>
</dbReference>
<dbReference type="PANTHER" id="PTHR30055">
    <property type="entry name" value="HTH-TYPE TRANSCRIPTIONAL REGULATOR RUTR"/>
    <property type="match status" value="1"/>
</dbReference>
<feature type="domain" description="HTH tetR-type" evidence="5">
    <location>
        <begin position="13"/>
        <end position="73"/>
    </location>
</feature>
<keyword evidence="2 4" id="KW-0238">DNA-binding</keyword>
<name>A0ABT1HQH3_STRSD</name>
<gene>
    <name evidence="6" type="ORF">LX15_001445</name>
</gene>
<dbReference type="InterPro" id="IPR009057">
    <property type="entry name" value="Homeodomain-like_sf"/>
</dbReference>
<dbReference type="Pfam" id="PF02909">
    <property type="entry name" value="TetR_C_1"/>
    <property type="match status" value="1"/>
</dbReference>
<protein>
    <submittedName>
        <fullName evidence="6">Transcriptional regulator, TetR family</fullName>
    </submittedName>
</protein>
<evidence type="ECO:0000256" key="3">
    <source>
        <dbReference type="ARBA" id="ARBA00023163"/>
    </source>
</evidence>
<dbReference type="Pfam" id="PF00440">
    <property type="entry name" value="TetR_N"/>
    <property type="match status" value="1"/>
</dbReference>
<organism evidence="6 7">
    <name type="scientific">Streptoalloteichus tenebrarius (strain ATCC 17920 / DSM 40477 / JCM 4838 / CBS 697.72 / NBRC 16177 / NCIMB 11028 / NRRL B-12390 / A12253. 1 / ISP 5477)</name>
    <name type="common">Streptomyces tenebrarius</name>
    <dbReference type="NCBI Taxonomy" id="1933"/>
    <lineage>
        <taxon>Bacteria</taxon>
        <taxon>Bacillati</taxon>
        <taxon>Actinomycetota</taxon>
        <taxon>Actinomycetes</taxon>
        <taxon>Pseudonocardiales</taxon>
        <taxon>Pseudonocardiaceae</taxon>
        <taxon>Streptoalloteichus</taxon>
    </lineage>
</organism>
<evidence type="ECO:0000259" key="5">
    <source>
        <dbReference type="PROSITE" id="PS50977"/>
    </source>
</evidence>
<comment type="caution">
    <text evidence="6">The sequence shown here is derived from an EMBL/GenBank/DDBJ whole genome shotgun (WGS) entry which is preliminary data.</text>
</comment>
<keyword evidence="3" id="KW-0804">Transcription</keyword>
<evidence type="ECO:0000256" key="1">
    <source>
        <dbReference type="ARBA" id="ARBA00023015"/>
    </source>
</evidence>
<dbReference type="Gene3D" id="1.10.357.10">
    <property type="entry name" value="Tetracycline Repressor, domain 2"/>
    <property type="match status" value="1"/>
</dbReference>
<evidence type="ECO:0000313" key="6">
    <source>
        <dbReference type="EMBL" id="MCP2257759.1"/>
    </source>
</evidence>